<organism evidence="2 3">
    <name type="scientific">Pleurodeles waltl</name>
    <name type="common">Iberian ribbed newt</name>
    <dbReference type="NCBI Taxonomy" id="8319"/>
    <lineage>
        <taxon>Eukaryota</taxon>
        <taxon>Metazoa</taxon>
        <taxon>Chordata</taxon>
        <taxon>Craniata</taxon>
        <taxon>Vertebrata</taxon>
        <taxon>Euteleostomi</taxon>
        <taxon>Amphibia</taxon>
        <taxon>Batrachia</taxon>
        <taxon>Caudata</taxon>
        <taxon>Salamandroidea</taxon>
        <taxon>Salamandridae</taxon>
        <taxon>Pleurodelinae</taxon>
        <taxon>Pleurodeles</taxon>
    </lineage>
</organism>
<evidence type="ECO:0000313" key="3">
    <source>
        <dbReference type="Proteomes" id="UP001066276"/>
    </source>
</evidence>
<evidence type="ECO:0000256" key="1">
    <source>
        <dbReference type="SAM" id="MobiDB-lite"/>
    </source>
</evidence>
<sequence>MQVRAIPWSEKEGWADVTGGNKESWTWSGRPGEDKEDNTNADCPAEVPTEERMTRTRGTVGAQRKLWPRSGKSAAHSGVGLA</sequence>
<accession>A0AAV7MX97</accession>
<gene>
    <name evidence="2" type="ORF">NDU88_004365</name>
</gene>
<name>A0AAV7MX97_PLEWA</name>
<evidence type="ECO:0000313" key="2">
    <source>
        <dbReference type="EMBL" id="KAJ1106967.1"/>
    </source>
</evidence>
<dbReference type="Proteomes" id="UP001066276">
    <property type="component" value="Chromosome 9"/>
</dbReference>
<dbReference type="AlphaFoldDB" id="A0AAV7MX97"/>
<comment type="caution">
    <text evidence="2">The sequence shown here is derived from an EMBL/GenBank/DDBJ whole genome shotgun (WGS) entry which is preliminary data.</text>
</comment>
<reference evidence="2" key="1">
    <citation type="journal article" date="2022" name="bioRxiv">
        <title>Sequencing and chromosome-scale assembly of the giantPleurodeles waltlgenome.</title>
        <authorList>
            <person name="Brown T."/>
            <person name="Elewa A."/>
            <person name="Iarovenko S."/>
            <person name="Subramanian E."/>
            <person name="Araus A.J."/>
            <person name="Petzold A."/>
            <person name="Susuki M."/>
            <person name="Suzuki K.-i.T."/>
            <person name="Hayashi T."/>
            <person name="Toyoda A."/>
            <person name="Oliveira C."/>
            <person name="Osipova E."/>
            <person name="Leigh N.D."/>
            <person name="Simon A."/>
            <person name="Yun M.H."/>
        </authorList>
    </citation>
    <scope>NUCLEOTIDE SEQUENCE</scope>
    <source>
        <strain evidence="2">20211129_DDA</strain>
        <tissue evidence="2">Liver</tissue>
    </source>
</reference>
<keyword evidence="3" id="KW-1185">Reference proteome</keyword>
<dbReference type="EMBL" id="JANPWB010000013">
    <property type="protein sequence ID" value="KAJ1106967.1"/>
    <property type="molecule type" value="Genomic_DNA"/>
</dbReference>
<feature type="region of interest" description="Disordered" evidence="1">
    <location>
        <begin position="1"/>
        <end position="82"/>
    </location>
</feature>
<protein>
    <submittedName>
        <fullName evidence="2">Uncharacterized protein</fullName>
    </submittedName>
</protein>
<proteinExistence type="predicted"/>